<evidence type="ECO:0000259" key="1">
    <source>
        <dbReference type="Pfam" id="PF03372"/>
    </source>
</evidence>
<comment type="caution">
    <text evidence="2">The sequence shown here is derived from an EMBL/GenBank/DDBJ whole genome shotgun (WGS) entry which is preliminary data.</text>
</comment>
<evidence type="ECO:0000313" key="3">
    <source>
        <dbReference type="Proteomes" id="UP000693970"/>
    </source>
</evidence>
<dbReference type="AlphaFoldDB" id="A0A9K3Q746"/>
<organism evidence="2 3">
    <name type="scientific">Nitzschia inconspicua</name>
    <dbReference type="NCBI Taxonomy" id="303405"/>
    <lineage>
        <taxon>Eukaryota</taxon>
        <taxon>Sar</taxon>
        <taxon>Stramenopiles</taxon>
        <taxon>Ochrophyta</taxon>
        <taxon>Bacillariophyta</taxon>
        <taxon>Bacillariophyceae</taxon>
        <taxon>Bacillariophycidae</taxon>
        <taxon>Bacillariales</taxon>
        <taxon>Bacillariaceae</taxon>
        <taxon>Nitzschia</taxon>
    </lineage>
</organism>
<keyword evidence="3" id="KW-1185">Reference proteome</keyword>
<protein>
    <submittedName>
        <fullName evidence="2">Endonuclease/exonuclease/phosphatase family protein</fullName>
    </submittedName>
</protein>
<keyword evidence="2" id="KW-0378">Hydrolase</keyword>
<keyword evidence="2" id="KW-0255">Endonuclease</keyword>
<accession>A0A9K3Q746</accession>
<reference evidence="2" key="1">
    <citation type="journal article" date="2021" name="Sci. Rep.">
        <title>Diploid genomic architecture of Nitzschia inconspicua, an elite biomass production diatom.</title>
        <authorList>
            <person name="Oliver A."/>
            <person name="Podell S."/>
            <person name="Pinowska A."/>
            <person name="Traller J.C."/>
            <person name="Smith S.R."/>
            <person name="McClure R."/>
            <person name="Beliaev A."/>
            <person name="Bohutskyi P."/>
            <person name="Hill E.A."/>
            <person name="Rabines A."/>
            <person name="Zheng H."/>
            <person name="Allen L.Z."/>
            <person name="Kuo A."/>
            <person name="Grigoriev I.V."/>
            <person name="Allen A.E."/>
            <person name="Hazlebeck D."/>
            <person name="Allen E.E."/>
        </authorList>
    </citation>
    <scope>NUCLEOTIDE SEQUENCE</scope>
    <source>
        <strain evidence="2">Hildebrandi</strain>
    </source>
</reference>
<gene>
    <name evidence="2" type="ORF">IV203_033860</name>
</gene>
<dbReference type="Pfam" id="PF03372">
    <property type="entry name" value="Exo_endo_phos"/>
    <property type="match status" value="1"/>
</dbReference>
<dbReference type="Proteomes" id="UP000693970">
    <property type="component" value="Unassembled WGS sequence"/>
</dbReference>
<sequence length="173" mass="19581">MPSQVCKTQPTKDMSAITSQQPIRKTAAVTQQFYMMVEQNPNTTLHPRVQFRINLLDFLRDLQKQNQKIILMGDFNEPLGSDVRGILHIANSCALVDLLTLKIGTCRFKTYIGGSDRIDYVLVSPRVATACKAAGYEPVKYRFKGDHCGFFLDFDTTQLFRNATIPVPRLQHA</sequence>
<dbReference type="OrthoDB" id="53675at2759"/>
<dbReference type="InterPro" id="IPR005135">
    <property type="entry name" value="Endo/exonuclease/phosphatase"/>
</dbReference>
<feature type="domain" description="Endonuclease/exonuclease/phosphatase" evidence="1">
    <location>
        <begin position="16"/>
        <end position="139"/>
    </location>
</feature>
<dbReference type="GO" id="GO:0004519">
    <property type="term" value="F:endonuclease activity"/>
    <property type="evidence" value="ECO:0007669"/>
    <property type="project" value="UniProtKB-KW"/>
</dbReference>
<dbReference type="EMBL" id="JAGRRH010000002">
    <property type="protein sequence ID" value="KAG7373136.1"/>
    <property type="molecule type" value="Genomic_DNA"/>
</dbReference>
<reference evidence="2" key="2">
    <citation type="submission" date="2021-04" db="EMBL/GenBank/DDBJ databases">
        <authorList>
            <person name="Podell S."/>
        </authorList>
    </citation>
    <scope>NUCLEOTIDE SEQUENCE</scope>
    <source>
        <strain evidence="2">Hildebrandi</strain>
    </source>
</reference>
<name>A0A9K3Q746_9STRA</name>
<evidence type="ECO:0000313" key="2">
    <source>
        <dbReference type="EMBL" id="KAG7373136.1"/>
    </source>
</evidence>
<proteinExistence type="predicted"/>
<keyword evidence="2" id="KW-0540">Nuclease</keyword>